<proteinExistence type="predicted"/>
<accession>B9FM23</accession>
<sequence>MWYELIERAYGIQTWPELKKNIKLRFDDLPTATIEVLSKKISASARRLSVREGCSVMGMDQAHAAV</sequence>
<dbReference type="EMBL" id="CM000142">
    <property type="protein sequence ID" value="EEE62048.1"/>
    <property type="molecule type" value="Genomic_DNA"/>
</dbReference>
<organism evidence="1">
    <name type="scientific">Oryza sativa subsp. japonica</name>
    <name type="common">Rice</name>
    <dbReference type="NCBI Taxonomy" id="39947"/>
    <lineage>
        <taxon>Eukaryota</taxon>
        <taxon>Viridiplantae</taxon>
        <taxon>Streptophyta</taxon>
        <taxon>Embryophyta</taxon>
        <taxon>Tracheophyta</taxon>
        <taxon>Spermatophyta</taxon>
        <taxon>Magnoliopsida</taxon>
        <taxon>Liliopsida</taxon>
        <taxon>Poales</taxon>
        <taxon>Poaceae</taxon>
        <taxon>BOP clade</taxon>
        <taxon>Oryzoideae</taxon>
        <taxon>Oryzeae</taxon>
        <taxon>Oryzinae</taxon>
        <taxon>Oryza</taxon>
        <taxon>Oryza sativa</taxon>
    </lineage>
</organism>
<dbReference type="Proteomes" id="UP000007752">
    <property type="component" value="Chromosome 5"/>
</dbReference>
<dbReference type="AlphaFoldDB" id="B9FM23"/>
<protein>
    <submittedName>
        <fullName evidence="1">Uncharacterized protein</fullName>
    </submittedName>
</protein>
<evidence type="ECO:0000313" key="1">
    <source>
        <dbReference type="EMBL" id="EEE62048.1"/>
    </source>
</evidence>
<reference evidence="1" key="2">
    <citation type="submission" date="2008-12" db="EMBL/GenBank/DDBJ databases">
        <title>Improved gene annotation of the rice (Oryza sativa) genomes.</title>
        <authorList>
            <person name="Wang J."/>
            <person name="Li R."/>
            <person name="Fan W."/>
            <person name="Huang Q."/>
            <person name="Zhang J."/>
            <person name="Zhou Y."/>
            <person name="Hu Y."/>
            <person name="Zi S."/>
            <person name="Li J."/>
            <person name="Ni P."/>
            <person name="Zheng H."/>
            <person name="Zhang Y."/>
            <person name="Zhao M."/>
            <person name="Hao Q."/>
            <person name="McDermott J."/>
            <person name="Samudrala R."/>
            <person name="Kristiansen K."/>
            <person name="Wong G.K.-S."/>
        </authorList>
    </citation>
    <scope>NUCLEOTIDE SEQUENCE</scope>
</reference>
<gene>
    <name evidence="1" type="ORF">OsJ_16832</name>
</gene>
<name>B9FM23_ORYSJ</name>
<reference evidence="1" key="1">
    <citation type="journal article" date="2005" name="PLoS Biol.">
        <title>The genomes of Oryza sativa: a history of duplications.</title>
        <authorList>
            <person name="Yu J."/>
            <person name="Wang J."/>
            <person name="Lin W."/>
            <person name="Li S."/>
            <person name="Li H."/>
            <person name="Zhou J."/>
            <person name="Ni P."/>
            <person name="Dong W."/>
            <person name="Hu S."/>
            <person name="Zeng C."/>
            <person name="Zhang J."/>
            <person name="Zhang Y."/>
            <person name="Li R."/>
            <person name="Xu Z."/>
            <person name="Li S."/>
            <person name="Li X."/>
            <person name="Zheng H."/>
            <person name="Cong L."/>
            <person name="Lin L."/>
            <person name="Yin J."/>
            <person name="Geng J."/>
            <person name="Li G."/>
            <person name="Shi J."/>
            <person name="Liu J."/>
            <person name="Lv H."/>
            <person name="Li J."/>
            <person name="Wang J."/>
            <person name="Deng Y."/>
            <person name="Ran L."/>
            <person name="Shi X."/>
            <person name="Wang X."/>
            <person name="Wu Q."/>
            <person name="Li C."/>
            <person name="Ren X."/>
            <person name="Wang J."/>
            <person name="Wang X."/>
            <person name="Li D."/>
            <person name="Liu D."/>
            <person name="Zhang X."/>
            <person name="Ji Z."/>
            <person name="Zhao W."/>
            <person name="Sun Y."/>
            <person name="Zhang Z."/>
            <person name="Bao J."/>
            <person name="Han Y."/>
            <person name="Dong L."/>
            <person name="Ji J."/>
            <person name="Chen P."/>
            <person name="Wu S."/>
            <person name="Liu J."/>
            <person name="Xiao Y."/>
            <person name="Bu D."/>
            <person name="Tan J."/>
            <person name="Yang L."/>
            <person name="Ye C."/>
            <person name="Zhang J."/>
            <person name="Xu J."/>
            <person name="Zhou Y."/>
            <person name="Yu Y."/>
            <person name="Zhang B."/>
            <person name="Zhuang S."/>
            <person name="Wei H."/>
            <person name="Liu B."/>
            <person name="Lei M."/>
            <person name="Yu H."/>
            <person name="Li Y."/>
            <person name="Xu H."/>
            <person name="Wei S."/>
            <person name="He X."/>
            <person name="Fang L."/>
            <person name="Zhang Z."/>
            <person name="Zhang Y."/>
            <person name="Huang X."/>
            <person name="Su Z."/>
            <person name="Tong W."/>
            <person name="Li J."/>
            <person name="Tong Z."/>
            <person name="Li S."/>
            <person name="Ye J."/>
            <person name="Wang L."/>
            <person name="Fang L."/>
            <person name="Lei T."/>
            <person name="Chen C."/>
            <person name="Chen H."/>
            <person name="Xu Z."/>
            <person name="Li H."/>
            <person name="Huang H."/>
            <person name="Zhang F."/>
            <person name="Xu H."/>
            <person name="Li N."/>
            <person name="Zhao C."/>
            <person name="Li S."/>
            <person name="Dong L."/>
            <person name="Huang Y."/>
            <person name="Li L."/>
            <person name="Xi Y."/>
            <person name="Qi Q."/>
            <person name="Li W."/>
            <person name="Zhang B."/>
            <person name="Hu W."/>
            <person name="Zhang Y."/>
            <person name="Tian X."/>
            <person name="Jiao Y."/>
            <person name="Liang X."/>
            <person name="Jin J."/>
            <person name="Gao L."/>
            <person name="Zheng W."/>
            <person name="Hao B."/>
            <person name="Liu S."/>
            <person name="Wang W."/>
            <person name="Yuan L."/>
            <person name="Cao M."/>
            <person name="McDermott J."/>
            <person name="Samudrala R."/>
            <person name="Wang J."/>
            <person name="Wong G.K."/>
            <person name="Yang H."/>
        </authorList>
    </citation>
    <scope>NUCLEOTIDE SEQUENCE [LARGE SCALE GENOMIC DNA]</scope>
</reference>